<evidence type="ECO:0000313" key="2">
    <source>
        <dbReference type="Proteomes" id="UP001377337"/>
    </source>
</evidence>
<protein>
    <recommendedName>
        <fullName evidence="3">NERD domain-containing protein</fullName>
    </recommendedName>
</protein>
<organism evidence="1 2">
    <name type="scientific">Metabacillus sediminis</name>
    <dbReference type="NCBI Taxonomy" id="3117746"/>
    <lineage>
        <taxon>Bacteria</taxon>
        <taxon>Bacillati</taxon>
        <taxon>Bacillota</taxon>
        <taxon>Bacilli</taxon>
        <taxon>Bacillales</taxon>
        <taxon>Bacillaceae</taxon>
        <taxon>Metabacillus</taxon>
    </lineage>
</organism>
<sequence>MAQKKLRKLLQGKAEFNPFNDHFNYDELVSKLADEGGFESTIANSTPIFNNCFKELYKSLGEIVTRYDIASEVLMRLFLGVANNDYLALQKAFREQIKDEHHLEDLSSMRVPSPSMHIGDMNLIATFETIVDTLNVVINYLRFFADKEAQGSVQESDIRMDVLRFYGFSNIYYNMKNAYDTALWEDGYIDEEDGILYIRYIDEQYPINIKIGNFRLQKHIFSYLMTLEKALDGTLLSYSKAQLIKRSLMTKRKPVAISTVKVNSKGIISYTLTTDKKLVKINDYMKQGQASIVAYYPHFEDIKLPKLNNLSINDLLVLLAQLNELIAGIKEQDIDLESIALKQLAFRMQEANLIKYFLKTTFYSEKDIRVFLSLLVADGKSKKRITLWKTPLVKYKNTYYVCMSAIKAPNFLFLIDEWLEDGGYGIELVERGKLFERFVKNTANEKLIKKKIPFNIPVKDKYYNADNKYEEIDLIISFEDLLIVAELKNIKYPMEPRDYHNSLKRLREGAEQVIRKTDFLVHNKECFTEELGNIEEKEIVPLVLTNFSIFSGLKLNGVPVIDLVLLESYLKSGEYTRLRVELIENQATTTKQEVIKYFMNNDEFISNFPEFVNSPFPIQDLKDKAYVEDKVITLETAWPQIFIEIADFKETDPAI</sequence>
<reference evidence="1 2" key="1">
    <citation type="submission" date="2024-02" db="EMBL/GenBank/DDBJ databases">
        <title>Seven novel Bacillus-like species.</title>
        <authorList>
            <person name="Liu G."/>
        </authorList>
    </citation>
    <scope>NUCLEOTIDE SEQUENCE [LARGE SCALE GENOMIC DNA]</scope>
    <source>
        <strain evidence="1 2">FJAT-52054</strain>
    </source>
</reference>
<evidence type="ECO:0008006" key="3">
    <source>
        <dbReference type="Google" id="ProtNLM"/>
    </source>
</evidence>
<proteinExistence type="predicted"/>
<dbReference type="EMBL" id="CP147407">
    <property type="protein sequence ID" value="WXB97283.1"/>
    <property type="molecule type" value="Genomic_DNA"/>
</dbReference>
<gene>
    <name evidence="1" type="ORF">WCV65_01890</name>
</gene>
<name>A0ABZ2NHR6_9BACI</name>
<evidence type="ECO:0000313" key="1">
    <source>
        <dbReference type="EMBL" id="WXB97283.1"/>
    </source>
</evidence>
<keyword evidence="2" id="KW-1185">Reference proteome</keyword>
<dbReference type="RefSeq" id="WP_338779569.1">
    <property type="nucleotide sequence ID" value="NZ_CP147407.1"/>
</dbReference>
<accession>A0ABZ2NHR6</accession>
<dbReference type="Proteomes" id="UP001377337">
    <property type="component" value="Chromosome"/>
</dbReference>